<gene>
    <name evidence="2" type="ORF">RM519_04510</name>
</gene>
<dbReference type="InterPro" id="IPR024047">
    <property type="entry name" value="MM3350-like_sf"/>
</dbReference>
<dbReference type="RefSeq" id="WP_311592366.1">
    <property type="nucleotide sequence ID" value="NZ_JAVRHV010000001.1"/>
</dbReference>
<dbReference type="InterPro" id="IPR012912">
    <property type="entry name" value="Plasmid_pRiA4b_Orf3-like"/>
</dbReference>
<protein>
    <recommendedName>
        <fullName evidence="1">Plasmid pRiA4b Orf3-like domain-containing protein</fullName>
    </recommendedName>
</protein>
<sequence>MAIKIRAILDVEKDVIRDLIIDDSSNLELVHKEIASAFGFNGQEMASFYLSDSEWNQGEEYPLFDMGTSKPMKDTLTSEVFQSKSSRLIYVYDFFSMWTFFIEVIDTKATTKNDLPFVSFAFGETPDEAPEKEFTAEKTCLDFDMDEDEMDGFGEFENLDDYDF</sequence>
<evidence type="ECO:0000259" key="1">
    <source>
        <dbReference type="Pfam" id="PF07929"/>
    </source>
</evidence>
<dbReference type="Pfam" id="PF07929">
    <property type="entry name" value="PRiA4_ORF3"/>
    <property type="match status" value="1"/>
</dbReference>
<evidence type="ECO:0000313" key="3">
    <source>
        <dbReference type="Proteomes" id="UP001252186"/>
    </source>
</evidence>
<evidence type="ECO:0000313" key="2">
    <source>
        <dbReference type="EMBL" id="MDT0552498.1"/>
    </source>
</evidence>
<proteinExistence type="predicted"/>
<comment type="caution">
    <text evidence="2">The sequence shown here is derived from an EMBL/GenBank/DDBJ whole genome shotgun (WGS) entry which is preliminary data.</text>
</comment>
<name>A0ABU2Y2R2_9FLAO</name>
<dbReference type="SUPFAM" id="SSF159941">
    <property type="entry name" value="MM3350-like"/>
    <property type="match status" value="1"/>
</dbReference>
<dbReference type="Gene3D" id="3.10.290.30">
    <property type="entry name" value="MM3350-like"/>
    <property type="match status" value="1"/>
</dbReference>
<dbReference type="EMBL" id="JAVRHV010000001">
    <property type="protein sequence ID" value="MDT0552498.1"/>
    <property type="molecule type" value="Genomic_DNA"/>
</dbReference>
<keyword evidence="3" id="KW-1185">Reference proteome</keyword>
<feature type="domain" description="Plasmid pRiA4b Orf3-like" evidence="1">
    <location>
        <begin position="8"/>
        <end position="128"/>
    </location>
</feature>
<accession>A0ABU2Y2R2</accession>
<reference evidence="2 3" key="1">
    <citation type="submission" date="2023-09" db="EMBL/GenBank/DDBJ databases">
        <authorList>
            <person name="Rey-Velasco X."/>
        </authorList>
    </citation>
    <scope>NUCLEOTIDE SEQUENCE [LARGE SCALE GENOMIC DNA]</scope>
    <source>
        <strain evidence="2 3">P050</strain>
    </source>
</reference>
<dbReference type="Proteomes" id="UP001252186">
    <property type="component" value="Unassembled WGS sequence"/>
</dbReference>
<organism evidence="2 3">
    <name type="scientific">Urechidicola vernalis</name>
    <dbReference type="NCBI Taxonomy" id="3075600"/>
    <lineage>
        <taxon>Bacteria</taxon>
        <taxon>Pseudomonadati</taxon>
        <taxon>Bacteroidota</taxon>
        <taxon>Flavobacteriia</taxon>
        <taxon>Flavobacteriales</taxon>
        <taxon>Flavobacteriaceae</taxon>
        <taxon>Urechidicola</taxon>
    </lineage>
</organism>